<keyword evidence="1" id="KW-0732">Signal</keyword>
<evidence type="ECO:0000313" key="3">
    <source>
        <dbReference type="EMBL" id="MEY2181416.1"/>
    </source>
</evidence>
<dbReference type="Pfam" id="PF04264">
    <property type="entry name" value="YceI"/>
    <property type="match status" value="1"/>
</dbReference>
<proteinExistence type="predicted"/>
<keyword evidence="4" id="KW-1185">Reference proteome</keyword>
<dbReference type="Proteomes" id="UP001562159">
    <property type="component" value="Unassembled WGS sequence"/>
</dbReference>
<name>A0ABV4APR2_9GAMM</name>
<dbReference type="InterPro" id="IPR007372">
    <property type="entry name" value="Lipid/polyisoprenoid-bd_YceI"/>
</dbReference>
<evidence type="ECO:0000259" key="2">
    <source>
        <dbReference type="SMART" id="SM00867"/>
    </source>
</evidence>
<gene>
    <name evidence="3" type="ORF">AB7878_03215</name>
</gene>
<dbReference type="EMBL" id="JBGBPY010000001">
    <property type="protein sequence ID" value="MEY2181416.1"/>
    <property type="molecule type" value="Genomic_DNA"/>
</dbReference>
<sequence>MNNIVRTAFRPFAAGAVAILIGMHGMTSRAADVAAPPATPPVTAPPAGVYHIDKAHASLQLRVSHMGFSTYTTRFSRFDATLTFDPGNIPASRLVATIETASLEMDAAPKMCIDIVKGPQLLDVAKFPEIVFRSEKIQMTGAKSFEIEGTLDLHGVTRPLTLTGTYNGGYAGIPGMDPHARIGFSAHGAFKRSDFGMGFGVPAPGTTMGVGDLVDVTLEAEFIGPALANTAGKPH</sequence>
<reference evidence="3 4" key="1">
    <citation type="submission" date="2024-07" db="EMBL/GenBank/DDBJ databases">
        <title>Molecular mechanisms and environmental adaptations of flagellar loss and biofilm growth of Rhodanobacter under environmental stress.</title>
        <authorList>
            <person name="Chen M."/>
        </authorList>
    </citation>
    <scope>NUCLEOTIDE SEQUENCE [LARGE SCALE GENOMIC DNA]</scope>
    <source>
        <strain evidence="3 4">RS22</strain>
    </source>
</reference>
<dbReference type="Gene3D" id="2.40.128.110">
    <property type="entry name" value="Lipid/polyisoprenoid-binding, YceI-like"/>
    <property type="match status" value="1"/>
</dbReference>
<evidence type="ECO:0000256" key="1">
    <source>
        <dbReference type="SAM" id="SignalP"/>
    </source>
</evidence>
<dbReference type="SUPFAM" id="SSF101874">
    <property type="entry name" value="YceI-like"/>
    <property type="match status" value="1"/>
</dbReference>
<evidence type="ECO:0000313" key="4">
    <source>
        <dbReference type="Proteomes" id="UP001562159"/>
    </source>
</evidence>
<dbReference type="PANTHER" id="PTHR34406">
    <property type="entry name" value="PROTEIN YCEI"/>
    <property type="match status" value="1"/>
</dbReference>
<dbReference type="PANTHER" id="PTHR34406:SF1">
    <property type="entry name" value="PROTEIN YCEI"/>
    <property type="match status" value="1"/>
</dbReference>
<comment type="caution">
    <text evidence="3">The sequence shown here is derived from an EMBL/GenBank/DDBJ whole genome shotgun (WGS) entry which is preliminary data.</text>
</comment>
<feature type="signal peptide" evidence="1">
    <location>
        <begin position="1"/>
        <end position="30"/>
    </location>
</feature>
<dbReference type="InterPro" id="IPR036761">
    <property type="entry name" value="TTHA0802/YceI-like_sf"/>
</dbReference>
<dbReference type="SMART" id="SM00867">
    <property type="entry name" value="YceI"/>
    <property type="match status" value="1"/>
</dbReference>
<feature type="chain" id="PRO_5045768464" evidence="1">
    <location>
        <begin position="31"/>
        <end position="235"/>
    </location>
</feature>
<organism evidence="3 4">
    <name type="scientific">Rhodanobacter humi</name>
    <dbReference type="NCBI Taxonomy" id="1888173"/>
    <lineage>
        <taxon>Bacteria</taxon>
        <taxon>Pseudomonadati</taxon>
        <taxon>Pseudomonadota</taxon>
        <taxon>Gammaproteobacteria</taxon>
        <taxon>Lysobacterales</taxon>
        <taxon>Rhodanobacteraceae</taxon>
        <taxon>Rhodanobacter</taxon>
    </lineage>
</organism>
<accession>A0ABV4APR2</accession>
<protein>
    <submittedName>
        <fullName evidence="3">YceI family protein</fullName>
    </submittedName>
</protein>
<feature type="domain" description="Lipid/polyisoprenoid-binding YceI-like" evidence="2">
    <location>
        <begin position="49"/>
        <end position="223"/>
    </location>
</feature>